<name>A0A2C6KQ83_9APIC</name>
<keyword evidence="3" id="KW-1185">Reference proteome</keyword>
<dbReference type="GeneID" id="94430989"/>
<dbReference type="RefSeq" id="XP_067920249.1">
    <property type="nucleotide sequence ID" value="XM_068067778.1"/>
</dbReference>
<feature type="compositionally biased region" description="Basic and acidic residues" evidence="1">
    <location>
        <begin position="48"/>
        <end position="66"/>
    </location>
</feature>
<protein>
    <submittedName>
        <fullName evidence="2">Uncharacterized protein</fullName>
    </submittedName>
</protein>
<dbReference type="EMBL" id="MIGC01004081">
    <property type="protein sequence ID" value="PHJ18543.1"/>
    <property type="molecule type" value="Genomic_DNA"/>
</dbReference>
<dbReference type="Proteomes" id="UP000221165">
    <property type="component" value="Unassembled WGS sequence"/>
</dbReference>
<evidence type="ECO:0000313" key="2">
    <source>
        <dbReference type="EMBL" id="PHJ18543.1"/>
    </source>
</evidence>
<gene>
    <name evidence="2" type="ORF">CSUI_007633</name>
</gene>
<proteinExistence type="predicted"/>
<evidence type="ECO:0000313" key="3">
    <source>
        <dbReference type="Proteomes" id="UP000221165"/>
    </source>
</evidence>
<evidence type="ECO:0000256" key="1">
    <source>
        <dbReference type="SAM" id="MobiDB-lite"/>
    </source>
</evidence>
<accession>A0A2C6KQ83</accession>
<reference evidence="2 3" key="1">
    <citation type="journal article" date="2017" name="Int. J. Parasitol.">
        <title>The genome of the protozoan parasite Cystoisospora suis and a reverse vaccinology approach to identify vaccine candidates.</title>
        <authorList>
            <person name="Palmieri N."/>
            <person name="Shrestha A."/>
            <person name="Ruttkowski B."/>
            <person name="Beck T."/>
            <person name="Vogl C."/>
            <person name="Tomley F."/>
            <person name="Blake D.P."/>
            <person name="Joachim A."/>
        </authorList>
    </citation>
    <scope>NUCLEOTIDE SEQUENCE [LARGE SCALE GENOMIC DNA]</scope>
    <source>
        <strain evidence="2 3">Wien I</strain>
    </source>
</reference>
<comment type="caution">
    <text evidence="2">The sequence shown here is derived from an EMBL/GenBank/DDBJ whole genome shotgun (WGS) entry which is preliminary data.</text>
</comment>
<dbReference type="VEuPathDB" id="ToxoDB:CSUI_007633"/>
<organism evidence="2 3">
    <name type="scientific">Cystoisospora suis</name>
    <dbReference type="NCBI Taxonomy" id="483139"/>
    <lineage>
        <taxon>Eukaryota</taxon>
        <taxon>Sar</taxon>
        <taxon>Alveolata</taxon>
        <taxon>Apicomplexa</taxon>
        <taxon>Conoidasida</taxon>
        <taxon>Coccidia</taxon>
        <taxon>Eucoccidiorida</taxon>
        <taxon>Eimeriorina</taxon>
        <taxon>Sarcocystidae</taxon>
        <taxon>Cystoisospora</taxon>
    </lineage>
</organism>
<sequence>MRLLRRGDTIATIMVAYSGLDDIPANNRLNGLSHQCLRGDANSLSKESSCEDRRRTSDDCRPETVI</sequence>
<feature type="region of interest" description="Disordered" evidence="1">
    <location>
        <begin position="40"/>
        <end position="66"/>
    </location>
</feature>
<dbReference type="AlphaFoldDB" id="A0A2C6KQ83"/>